<comment type="caution">
    <text evidence="1">The sequence shown here is derived from an EMBL/GenBank/DDBJ whole genome shotgun (WGS) entry which is preliminary data.</text>
</comment>
<dbReference type="Proteomes" id="UP000437017">
    <property type="component" value="Unassembled WGS sequence"/>
</dbReference>
<gene>
    <name evidence="1" type="ORF">E2I00_010556</name>
</gene>
<sequence length="148" mass="16385">MWPLKFCASSVNGERVTRNPLSISQKAQEKAAVFVESDRFEKVEKGFTEEKPTQGPWEQLWKGRAKRGAPVFKALLELHDVHHPVPVVVRVLEEDLVAEVLVVGSLGRPASWEAVAQAPRWSRPSRKLEAEASNAMAGTVPAYCRPGS</sequence>
<organism evidence="1 2">
    <name type="scientific">Balaenoptera physalus</name>
    <name type="common">Fin whale</name>
    <name type="synonym">Balaena physalus</name>
    <dbReference type="NCBI Taxonomy" id="9770"/>
    <lineage>
        <taxon>Eukaryota</taxon>
        <taxon>Metazoa</taxon>
        <taxon>Chordata</taxon>
        <taxon>Craniata</taxon>
        <taxon>Vertebrata</taxon>
        <taxon>Euteleostomi</taxon>
        <taxon>Mammalia</taxon>
        <taxon>Eutheria</taxon>
        <taxon>Laurasiatheria</taxon>
        <taxon>Artiodactyla</taxon>
        <taxon>Whippomorpha</taxon>
        <taxon>Cetacea</taxon>
        <taxon>Mysticeti</taxon>
        <taxon>Balaenopteridae</taxon>
        <taxon>Balaenoptera</taxon>
    </lineage>
</organism>
<dbReference type="AlphaFoldDB" id="A0A643BM65"/>
<proteinExistence type="predicted"/>
<evidence type="ECO:0000313" key="2">
    <source>
        <dbReference type="Proteomes" id="UP000437017"/>
    </source>
</evidence>
<dbReference type="EMBL" id="SGJD01009032">
    <property type="protein sequence ID" value="KAB0389057.1"/>
    <property type="molecule type" value="Genomic_DNA"/>
</dbReference>
<name>A0A643BM65_BALPH</name>
<keyword evidence="2" id="KW-1185">Reference proteome</keyword>
<protein>
    <submittedName>
        <fullName evidence="1">Uncharacterized protein</fullName>
    </submittedName>
</protein>
<accession>A0A643BM65</accession>
<reference evidence="1 2" key="1">
    <citation type="journal article" date="2019" name="PLoS ONE">
        <title>Genomic analyses reveal an absence of contemporary introgressive admixture between fin whales and blue whales, despite known hybrids.</title>
        <authorList>
            <person name="Westbury M.V."/>
            <person name="Petersen B."/>
            <person name="Lorenzen E.D."/>
        </authorList>
    </citation>
    <scope>NUCLEOTIDE SEQUENCE [LARGE SCALE GENOMIC DNA]</scope>
    <source>
        <strain evidence="1">FinWhale-01</strain>
    </source>
</reference>
<evidence type="ECO:0000313" key="1">
    <source>
        <dbReference type="EMBL" id="KAB0389057.1"/>
    </source>
</evidence>
<dbReference type="OrthoDB" id="10479741at2759"/>